<evidence type="ECO:0000313" key="4">
    <source>
        <dbReference type="Proteomes" id="UP000678393"/>
    </source>
</evidence>
<evidence type="ECO:0000256" key="1">
    <source>
        <dbReference type="SAM" id="MobiDB-lite"/>
    </source>
</evidence>
<organism evidence="3 4">
    <name type="scientific">Candidula unifasciata</name>
    <dbReference type="NCBI Taxonomy" id="100452"/>
    <lineage>
        <taxon>Eukaryota</taxon>
        <taxon>Metazoa</taxon>
        <taxon>Spiralia</taxon>
        <taxon>Lophotrochozoa</taxon>
        <taxon>Mollusca</taxon>
        <taxon>Gastropoda</taxon>
        <taxon>Heterobranchia</taxon>
        <taxon>Euthyneura</taxon>
        <taxon>Panpulmonata</taxon>
        <taxon>Eupulmonata</taxon>
        <taxon>Stylommatophora</taxon>
        <taxon>Helicina</taxon>
        <taxon>Helicoidea</taxon>
        <taxon>Geomitridae</taxon>
        <taxon>Candidula</taxon>
    </lineage>
</organism>
<dbReference type="AlphaFoldDB" id="A0A8S3ZF50"/>
<protein>
    <recommendedName>
        <fullName evidence="2">Matrix-remodeling-associated protein 7 helical domain-containing protein</fullName>
    </recommendedName>
</protein>
<keyword evidence="4" id="KW-1185">Reference proteome</keyword>
<sequence>MFMLRKIFNIRSSSKKSKKDKAQTDHTYSCLDNASAGNDGDDAELSDGQDTQGEESRPAEITGQMSSPRYQDPLEYCEHIQGEFKRVQQSVATKTIEKSLTEQQLMEEKEIQRKQLAEIFRLMQEQEERFGIGSMDDMKEQMKLYALSQQI</sequence>
<dbReference type="InterPro" id="IPR026622">
    <property type="entry name" value="Mxra7"/>
</dbReference>
<evidence type="ECO:0000313" key="3">
    <source>
        <dbReference type="EMBL" id="CAG5126505.1"/>
    </source>
</evidence>
<proteinExistence type="predicted"/>
<dbReference type="OrthoDB" id="5983600at2759"/>
<accession>A0A8S3ZF50</accession>
<comment type="caution">
    <text evidence="3">The sequence shown here is derived from an EMBL/GenBank/DDBJ whole genome shotgun (WGS) entry which is preliminary data.</text>
</comment>
<gene>
    <name evidence="3" type="ORF">CUNI_LOCUS12063</name>
</gene>
<dbReference type="Proteomes" id="UP000678393">
    <property type="component" value="Unassembled WGS sequence"/>
</dbReference>
<dbReference type="PANTHER" id="PTHR21845:SF2">
    <property type="entry name" value="MATRIX-REMODELING-ASSOCIATED PROTEIN 7"/>
    <property type="match status" value="1"/>
</dbReference>
<feature type="region of interest" description="Disordered" evidence="1">
    <location>
        <begin position="1"/>
        <end position="71"/>
    </location>
</feature>
<dbReference type="EMBL" id="CAJHNH020002371">
    <property type="protein sequence ID" value="CAG5126505.1"/>
    <property type="molecule type" value="Genomic_DNA"/>
</dbReference>
<dbReference type="InterPro" id="IPR057534">
    <property type="entry name" value="MXRA7_helical"/>
</dbReference>
<name>A0A8S3ZF50_9EUPU</name>
<dbReference type="PANTHER" id="PTHR21845">
    <property type="entry name" value="TRANSMEMBRANE ANCHOR PROTEIN 1"/>
    <property type="match status" value="1"/>
</dbReference>
<evidence type="ECO:0000259" key="2">
    <source>
        <dbReference type="Pfam" id="PF25473"/>
    </source>
</evidence>
<feature type="domain" description="Matrix-remodeling-associated protein 7 helical" evidence="2">
    <location>
        <begin position="88"/>
        <end position="146"/>
    </location>
</feature>
<reference evidence="3" key="1">
    <citation type="submission" date="2021-04" db="EMBL/GenBank/DDBJ databases">
        <authorList>
            <consortium name="Molecular Ecology Group"/>
        </authorList>
    </citation>
    <scope>NUCLEOTIDE SEQUENCE</scope>
</reference>
<dbReference type="Pfam" id="PF25473">
    <property type="entry name" value="MXRA7_helical"/>
    <property type="match status" value="1"/>
</dbReference>